<name>A0ABV0PDU5_9TELE</name>
<protein>
    <submittedName>
        <fullName evidence="1">Uncharacterized protein</fullName>
    </submittedName>
</protein>
<comment type="caution">
    <text evidence="1">The sequence shown here is derived from an EMBL/GenBank/DDBJ whole genome shotgun (WGS) entry which is preliminary data.</text>
</comment>
<accession>A0ABV0PDU5</accession>
<dbReference type="Proteomes" id="UP001476798">
    <property type="component" value="Unassembled WGS sequence"/>
</dbReference>
<organism evidence="1 2">
    <name type="scientific">Goodea atripinnis</name>
    <dbReference type="NCBI Taxonomy" id="208336"/>
    <lineage>
        <taxon>Eukaryota</taxon>
        <taxon>Metazoa</taxon>
        <taxon>Chordata</taxon>
        <taxon>Craniata</taxon>
        <taxon>Vertebrata</taxon>
        <taxon>Euteleostomi</taxon>
        <taxon>Actinopterygii</taxon>
        <taxon>Neopterygii</taxon>
        <taxon>Teleostei</taxon>
        <taxon>Neoteleostei</taxon>
        <taxon>Acanthomorphata</taxon>
        <taxon>Ovalentaria</taxon>
        <taxon>Atherinomorphae</taxon>
        <taxon>Cyprinodontiformes</taxon>
        <taxon>Goodeidae</taxon>
        <taxon>Goodea</taxon>
    </lineage>
</organism>
<dbReference type="PANTHER" id="PTHR45912:SF3">
    <property type="entry name" value="CILIA- AND FLAGELLA-ASSOCIATED PROTEIN 47"/>
    <property type="match status" value="1"/>
</dbReference>
<dbReference type="PANTHER" id="PTHR45912">
    <property type="entry name" value="CILIA- AND FLAGELLA-ASSOCIATED PROTEIN 47"/>
    <property type="match status" value="1"/>
</dbReference>
<feature type="non-terminal residue" evidence="1">
    <location>
        <position position="1"/>
    </location>
</feature>
<dbReference type="EMBL" id="JAHRIO010070827">
    <property type="protein sequence ID" value="MEQ2181581.1"/>
    <property type="molecule type" value="Genomic_DNA"/>
</dbReference>
<evidence type="ECO:0000313" key="1">
    <source>
        <dbReference type="EMBL" id="MEQ2181581.1"/>
    </source>
</evidence>
<reference evidence="1 2" key="1">
    <citation type="submission" date="2021-06" db="EMBL/GenBank/DDBJ databases">
        <authorList>
            <person name="Palmer J.M."/>
        </authorList>
    </citation>
    <scope>NUCLEOTIDE SEQUENCE [LARGE SCALE GENOMIC DNA]</scope>
    <source>
        <strain evidence="1 2">GA_2019</strain>
        <tissue evidence="1">Muscle</tissue>
    </source>
</reference>
<gene>
    <name evidence="1" type="ORF">GOODEAATRI_013061</name>
</gene>
<proteinExistence type="predicted"/>
<keyword evidence="2" id="KW-1185">Reference proteome</keyword>
<sequence>EELLTLDVCLEGSDLTGADRISLPPQGTLSYKVTYSPVRVGKGTGRSREELLPMSWIYPLCGVPVEAPFENSPLAVLQCEVGCQLERTVDVKLTGYVPGNEELKVQEEFLAYSLLCLLNILQFHLAAPFFPWTVLMEDFLCKIRSDSEADTSGLGECLSTSIQAARRDPESGIIMLTLHLTYSPTRICR</sequence>
<evidence type="ECO:0000313" key="2">
    <source>
        <dbReference type="Proteomes" id="UP001476798"/>
    </source>
</evidence>